<accession>A0ABR4YGM9</accession>
<gene>
    <name evidence="4" type="ORF">NL53_00005</name>
</gene>
<dbReference type="Proteomes" id="UP000030520">
    <property type="component" value="Unassembled WGS sequence"/>
</dbReference>
<evidence type="ECO:0000313" key="5">
    <source>
        <dbReference type="Proteomes" id="UP000030520"/>
    </source>
</evidence>
<feature type="domain" description="VWFA" evidence="3">
    <location>
        <begin position="766"/>
        <end position="1048"/>
    </location>
</feature>
<dbReference type="InterPro" id="IPR036465">
    <property type="entry name" value="vWFA_dom_sf"/>
</dbReference>
<dbReference type="Pfam" id="PF17803">
    <property type="entry name" value="Cadherin_4"/>
    <property type="match status" value="1"/>
</dbReference>
<dbReference type="SUPFAM" id="SSF51120">
    <property type="entry name" value="beta-Roll"/>
    <property type="match status" value="2"/>
</dbReference>
<dbReference type="PRINTS" id="PR00313">
    <property type="entry name" value="CABNDNGRPT"/>
</dbReference>
<evidence type="ECO:0000313" key="4">
    <source>
        <dbReference type="EMBL" id="KHA62633.1"/>
    </source>
</evidence>
<dbReference type="EMBL" id="JRWM01000001">
    <property type="protein sequence ID" value="KHA62633.1"/>
    <property type="molecule type" value="Genomic_DNA"/>
</dbReference>
<dbReference type="Pfam" id="PF13519">
    <property type="entry name" value="VWA_2"/>
    <property type="match status" value="1"/>
</dbReference>
<dbReference type="InterPro" id="IPR001343">
    <property type="entry name" value="Hemolysn_Ca-bd"/>
</dbReference>
<keyword evidence="5" id="KW-1185">Reference proteome</keyword>
<evidence type="ECO:0000256" key="2">
    <source>
        <dbReference type="SAM" id="MobiDB-lite"/>
    </source>
</evidence>
<sequence>MQTTNDQGVQVGFNDPSGPHGDNISDVEDDASANNGNADLAVIITQLPTDGVLTYTNENGEIRNITDDDVTNKTPFNSDGITYKPIENLGFLLGSKEESDSSDRTDGFLNWGTQVDSDGKIRELTLSNGDVIRISSNSDPLTQWDNEEGHVGDGIADSDGNGIQVGEVISIDFVSDPVTSVNIGLDGLGGLFVDGHSNAALITIKYTDGTSETIEFQKPAGVEGNEGLFQEFSFTAPIGKEISGLELSTKEQGNWELRYVEALPTDDSFDYKAVDSEGQYSDEATVTIDNSNLDRTPVAEDAHITTNEDQTYTFSWSDFSVADGDSLPADMTITFESLPANGQLTINGSPVVTDTAISYADIVDGKLVFTPAADESSSTSGSQGGFDSGDQRQDYAAFDFNVSDGNSTSEVRTVVVDVAAVADVPAVSVKLLGEGVHVDGKPAHLVDGKNYTGWDNIDSSYIKQTLTAGVDNPVVWNTQESNAIRGMGNADNITTSNSTYDQILAGDDAILGNSDGTNAGQVNDTLTGGSGNDILIGEQGNDVLFGGQGVDTAVYAGEFKDYVIGQVKFDAGGTPNFQVQDRQVTGVNPYAGEGTDQLYSIERLQFQDGTYYYDRTTEQWIKEESHTAYQLDIDVDLADTDTSESIQSVELSGLVEGTELYNGSGQLLGTADASGKINVLGPWDNDDIYEIRVPGASDGQLNLTVTAISVEASNNDTATGYDSVQLSSFEGHEAVDGVQDVTLGATHDIAVGDLQGTTIVPGQSYNIAFMVDTSGSIGTSNLETIKDQLETVFAELKASLNEHSGEVNIYLVDFDNPSNQSVSVDLSDASALSQLQTVLDSMVSSGGTNYEDAFNTTSNWFSSDVATGNTGASNIAYFITDGKATAHNQTITNSGWQVWNGSEWLKLEDVVNSLDYPIQSQIVFTNSYYSNGSGSGAYYGNMRINTDGSIEYFNSSSSQEISYHARPDGTSGYELVDIVGGSGVDDIDYQQGLEAFNKLDNVTVEAIGLGGNVSTDYLDDFDTDGNISNNLSVSELADTILGKVHTLVPTTDTFDGGAGNDIIFGDSVVFSGIQGQGYEAIQSYVASKLGVSEVTDAEVHHYISDHLAEFDISESIHKDDTLSGSTGNDVLFGQGGSDTLDGGEGKDILVGGLGNDILTGGDDADIFMWTEMESSTDRVTDLNVSEGDSIDVSDLFEDLSNDDISQLLIDLGSGDFHGQVGDVSITVTDDQSASHLTIVKGGQTLTIDFDGASAADVTNSLMDNLSHLKD</sequence>
<dbReference type="SUPFAM" id="SSF53300">
    <property type="entry name" value="vWA-like"/>
    <property type="match status" value="1"/>
</dbReference>
<dbReference type="SMART" id="SM00327">
    <property type="entry name" value="VWA"/>
    <property type="match status" value="1"/>
</dbReference>
<dbReference type="InterPro" id="IPR040853">
    <property type="entry name" value="RapA2_cadherin-like"/>
</dbReference>
<comment type="caution">
    <text evidence="4">The sequence shown here is derived from an EMBL/GenBank/DDBJ whole genome shotgun (WGS) entry which is preliminary data.</text>
</comment>
<protein>
    <submittedName>
        <fullName evidence="4">RTX toxin</fullName>
    </submittedName>
</protein>
<feature type="region of interest" description="Disordered" evidence="2">
    <location>
        <begin position="1"/>
        <end position="33"/>
    </location>
</feature>
<dbReference type="Gene3D" id="3.40.50.410">
    <property type="entry name" value="von Willebrand factor, type A domain"/>
    <property type="match status" value="1"/>
</dbReference>
<dbReference type="Gene3D" id="2.150.10.10">
    <property type="entry name" value="Serralysin-like metalloprotease, C-terminal"/>
    <property type="match status" value="2"/>
</dbReference>
<dbReference type="PROSITE" id="PS00330">
    <property type="entry name" value="HEMOLYSIN_CALCIUM"/>
    <property type="match status" value="4"/>
</dbReference>
<dbReference type="InterPro" id="IPR018511">
    <property type="entry name" value="Hemolysin-typ_Ca-bd_CS"/>
</dbReference>
<proteinExistence type="predicted"/>
<reference evidence="4 5" key="1">
    <citation type="submission" date="2014-10" db="EMBL/GenBank/DDBJ databases">
        <title>Genome sequencing of Vibrio variabilis T01.</title>
        <authorList>
            <person name="Chan K.-G."/>
            <person name="Mohamad N.I."/>
        </authorList>
    </citation>
    <scope>NUCLEOTIDE SEQUENCE [LARGE SCALE GENOMIC DNA]</scope>
    <source>
        <strain evidence="4 5">T01</strain>
    </source>
</reference>
<evidence type="ECO:0000256" key="1">
    <source>
        <dbReference type="ARBA" id="ARBA00022837"/>
    </source>
</evidence>
<name>A0ABR4YGM9_9VIBR</name>
<dbReference type="Pfam" id="PF00353">
    <property type="entry name" value="HemolysinCabind"/>
    <property type="match status" value="3"/>
</dbReference>
<dbReference type="InterPro" id="IPR011049">
    <property type="entry name" value="Serralysin-like_metalloprot_C"/>
</dbReference>
<dbReference type="PROSITE" id="PS50234">
    <property type="entry name" value="VWFA"/>
    <property type="match status" value="1"/>
</dbReference>
<dbReference type="InterPro" id="IPR002035">
    <property type="entry name" value="VWF_A"/>
</dbReference>
<evidence type="ECO:0000259" key="3">
    <source>
        <dbReference type="PROSITE" id="PS50234"/>
    </source>
</evidence>
<keyword evidence="1" id="KW-0106">Calcium</keyword>
<dbReference type="CDD" id="cd00198">
    <property type="entry name" value="vWFA"/>
    <property type="match status" value="1"/>
</dbReference>
<organism evidence="4 5">
    <name type="scientific">Vibrio variabilis</name>
    <dbReference type="NCBI Taxonomy" id="990271"/>
    <lineage>
        <taxon>Bacteria</taxon>
        <taxon>Pseudomonadati</taxon>
        <taxon>Pseudomonadota</taxon>
        <taxon>Gammaproteobacteria</taxon>
        <taxon>Vibrionales</taxon>
        <taxon>Vibrionaceae</taxon>
        <taxon>Vibrio</taxon>
    </lineage>
</organism>